<keyword evidence="1" id="KW-1185">Reference proteome</keyword>
<accession>A0A1I7Z3F7</accession>
<organism evidence="1 2">
    <name type="scientific">Steinernema glaseri</name>
    <dbReference type="NCBI Taxonomy" id="37863"/>
    <lineage>
        <taxon>Eukaryota</taxon>
        <taxon>Metazoa</taxon>
        <taxon>Ecdysozoa</taxon>
        <taxon>Nematoda</taxon>
        <taxon>Chromadorea</taxon>
        <taxon>Rhabditida</taxon>
        <taxon>Tylenchina</taxon>
        <taxon>Panagrolaimomorpha</taxon>
        <taxon>Strongyloidoidea</taxon>
        <taxon>Steinernematidae</taxon>
        <taxon>Steinernema</taxon>
    </lineage>
</organism>
<reference evidence="2" key="1">
    <citation type="submission" date="2016-11" db="UniProtKB">
        <authorList>
            <consortium name="WormBaseParasite"/>
        </authorList>
    </citation>
    <scope>IDENTIFICATION</scope>
</reference>
<name>A0A1I7Z3F7_9BILA</name>
<evidence type="ECO:0000313" key="1">
    <source>
        <dbReference type="Proteomes" id="UP000095287"/>
    </source>
</evidence>
<sequence length="263" mass="30062">MDAVPWLFVESVCLCLDRQSLRESCKILSWWGNVSFATSKKIHTLRVFVGEHEGKLYAAARSTVDDDVPLESVDLKFTTNFSIEPHEWVEQLSSSIWKETTLDQLQMLINLIRPTTERRHPTRYDPESSSTLRLDNSTWITKKLYSMRLPVDSVELSIETKKHQSAAEEFLDSTGPLYDITFWYTYSSLKKSTVDALINKFVPVDGGFFSLGSQTRLTRDQLERLVLKCRALSCEFGVRNHDQKKTSAGRSTPSMVIYESSSS</sequence>
<dbReference type="AlphaFoldDB" id="A0A1I7Z3F7"/>
<dbReference type="WBParaSite" id="L893_g22427.t1">
    <property type="protein sequence ID" value="L893_g22427.t1"/>
    <property type="gene ID" value="L893_g22427"/>
</dbReference>
<evidence type="ECO:0000313" key="2">
    <source>
        <dbReference type="WBParaSite" id="L893_g22427.t1"/>
    </source>
</evidence>
<protein>
    <submittedName>
        <fullName evidence="2">Dimer_Tnp_hAT domain-containing protein</fullName>
    </submittedName>
</protein>
<dbReference type="Proteomes" id="UP000095287">
    <property type="component" value="Unplaced"/>
</dbReference>
<proteinExistence type="predicted"/>